<feature type="region of interest" description="Disordered" evidence="1">
    <location>
        <begin position="1"/>
        <end position="28"/>
    </location>
</feature>
<gene>
    <name evidence="2" type="ORF">ACFSKW_43260</name>
</gene>
<proteinExistence type="predicted"/>
<evidence type="ECO:0000313" key="3">
    <source>
        <dbReference type="Proteomes" id="UP001597368"/>
    </source>
</evidence>
<sequence length="58" mass="6262">MLVRSRPSEVSASILSTRPPTPSRLTPRSFSTALPLLKMVTAAPPVRRAGACSKTRTR</sequence>
<evidence type="ECO:0000313" key="2">
    <source>
        <dbReference type="EMBL" id="MFD1938315.1"/>
    </source>
</evidence>
<accession>A0ABW4T8P6</accession>
<dbReference type="RefSeq" id="WP_379580298.1">
    <property type="nucleotide sequence ID" value="NZ_JBHUFV010000062.1"/>
</dbReference>
<dbReference type="EMBL" id="JBHUFV010000062">
    <property type="protein sequence ID" value="MFD1938315.1"/>
    <property type="molecule type" value="Genomic_DNA"/>
</dbReference>
<comment type="caution">
    <text evidence="2">The sequence shown here is derived from an EMBL/GenBank/DDBJ whole genome shotgun (WGS) entry which is preliminary data.</text>
</comment>
<organism evidence="2 3">
    <name type="scientific">Nonomuraea mangrovi</name>
    <dbReference type="NCBI Taxonomy" id="2316207"/>
    <lineage>
        <taxon>Bacteria</taxon>
        <taxon>Bacillati</taxon>
        <taxon>Actinomycetota</taxon>
        <taxon>Actinomycetes</taxon>
        <taxon>Streptosporangiales</taxon>
        <taxon>Streptosporangiaceae</taxon>
        <taxon>Nonomuraea</taxon>
    </lineage>
</organism>
<dbReference type="Proteomes" id="UP001597368">
    <property type="component" value="Unassembled WGS sequence"/>
</dbReference>
<evidence type="ECO:0000256" key="1">
    <source>
        <dbReference type="SAM" id="MobiDB-lite"/>
    </source>
</evidence>
<name>A0ABW4T8P6_9ACTN</name>
<keyword evidence="3" id="KW-1185">Reference proteome</keyword>
<feature type="compositionally biased region" description="Low complexity" evidence="1">
    <location>
        <begin position="15"/>
        <end position="28"/>
    </location>
</feature>
<reference evidence="3" key="1">
    <citation type="journal article" date="2019" name="Int. J. Syst. Evol. Microbiol.">
        <title>The Global Catalogue of Microorganisms (GCM) 10K type strain sequencing project: providing services to taxonomists for standard genome sequencing and annotation.</title>
        <authorList>
            <consortium name="The Broad Institute Genomics Platform"/>
            <consortium name="The Broad Institute Genome Sequencing Center for Infectious Disease"/>
            <person name="Wu L."/>
            <person name="Ma J."/>
        </authorList>
    </citation>
    <scope>NUCLEOTIDE SEQUENCE [LARGE SCALE GENOMIC DNA]</scope>
    <source>
        <strain evidence="3">ICMP 6774ER</strain>
    </source>
</reference>
<protein>
    <submittedName>
        <fullName evidence="2">Uncharacterized protein</fullName>
    </submittedName>
</protein>